<dbReference type="GO" id="GO:0030719">
    <property type="term" value="P:P granule organization"/>
    <property type="evidence" value="ECO:0007669"/>
    <property type="project" value="Ensembl"/>
</dbReference>
<reference evidence="18" key="2">
    <citation type="submission" date="2025-08" db="UniProtKB">
        <authorList>
            <consortium name="Ensembl"/>
        </authorList>
    </citation>
    <scope>IDENTIFICATION</scope>
</reference>
<dbReference type="Pfam" id="PF01753">
    <property type="entry name" value="zf-MYND"/>
    <property type="match status" value="1"/>
</dbReference>
<dbReference type="GeneTree" id="ENSGT00940000158754"/>
<keyword evidence="19" id="KW-1185">Reference proteome</keyword>
<keyword evidence="5" id="KW-0677">Repeat</keyword>
<organism evidence="18 19">
    <name type="scientific">Nothobranchius furzeri</name>
    <name type="common">Turquoise killifish</name>
    <dbReference type="NCBI Taxonomy" id="105023"/>
    <lineage>
        <taxon>Eukaryota</taxon>
        <taxon>Metazoa</taxon>
        <taxon>Chordata</taxon>
        <taxon>Craniata</taxon>
        <taxon>Vertebrata</taxon>
        <taxon>Euteleostomi</taxon>
        <taxon>Actinopterygii</taxon>
        <taxon>Neopterygii</taxon>
        <taxon>Teleostei</taxon>
        <taxon>Neoteleostei</taxon>
        <taxon>Acanthomorphata</taxon>
        <taxon>Ovalentaria</taxon>
        <taxon>Atherinomorphae</taxon>
        <taxon>Cyprinodontiformes</taxon>
        <taxon>Nothobranchiidae</taxon>
        <taxon>Nothobranchius</taxon>
    </lineage>
</organism>
<feature type="region of interest" description="Disordered" evidence="15">
    <location>
        <begin position="123"/>
        <end position="144"/>
    </location>
</feature>
<evidence type="ECO:0000259" key="17">
    <source>
        <dbReference type="PROSITE" id="PS50865"/>
    </source>
</evidence>
<feature type="compositionally biased region" description="Polar residues" evidence="15">
    <location>
        <begin position="1089"/>
        <end position="1106"/>
    </location>
</feature>
<sequence length="1205" mass="131692">MRVILDMNRSFRPTFVRPNMPLRKPLSSPNVNDSSPPPPVPSAMPATLAGLSSGGDFGNGSPLETWNSTLSSSALPALTVYACNYCGQPGNLRCKRCKKMHYCSVVCQAEDWKAHRPVCKPVDPEPAKEKPKENASLSDGTHLPASMSKESASYKRVYLKDLYTTEVIMGPEIQATVVEVYSPSRFFLLHQNPEVLEALQNISTGLQEAFRNTSVSLYVPCVGEVCTAQFSSDLNWYRGLVQTLSADQKMANILYIDFGNEEDVPVDRIRPLPTNIQLFRPCAMACQIAGVVPVLNQWSDECCVAMKQLLAGKIVTVKLLETLDNGHIHAVDLLLSAGKQLSAFLLQGGYAQKCTISEAPTEEDVCAMLATSLKNFQRFSDGKDDNKWAQPPEPIKQFVGDQLSVFITHLQSPNDLIVQKVDNAGLVQDLQLKLREHCSQVAASPNFRPAPETVCCSQFSEDKQWYRAKVLAYPSEQRIIVGYLDFGNSEEVALSQLRPISPPLLALPMQAMHCSLAEVQPNGQSWSKECVEALQLRVLNRILNIEILGEDKGKFLVSMSDETSDPVDNIATLLIAAGYAAPALVTTIPTQAEEKTASAAQIVSEPLVWSSAELPSDGQKVVLLPIVVESPGKFYCQQSTELEKLKELGAQLKQHCEADATAFVPKVGEPCCAQTSGEGAWYRTMVTSVHKDSVAVSLVDYGYNKLVKRSHLRPITAKLLVLPFQAVCCWLAGVEPVGSEWSSEAILWFQTLVDNEQLTARVLSFTEQGYGVELESRGQNVAATLLCEQLVKPYGECFKEPSPVKVSSMIKQEDGVKEHEYNVQANNQTETCSSQSSEMLTAVTQEASFPVDWKTVELPLKEVFQPCITAVINPSLFYLLCPAQVDQQKLQEVMEKLAVYCGSNKNNVSAAEKCKPAPGSACCAQFSADNNWYRAVVLSVGENEMSVLYADYGNSEKVPHSRILPIPTHLLALPFQIARGALAGKEHFPADWPEEVQQVFQSELANGVLASVQSFDGSANVLCLTRPAVRGGGDLTAMMLDTLHAHSKSSPHPNASPSSDRDGCFTSPSTSSVPAGPKPPSHTELGNAADTSDTTKPSEPTAQSISAAPVSEDPVKKDVDQIEPQDQNSSTISGVFAFQPNLKPCLLDIVRFDHSQALVCENNCFDHSGFLYFQIIKLQAAAVKALKSRSELFLSHKMKKIFNSS</sequence>
<dbReference type="FunFam" id="2.30.30.140:FF:000048">
    <property type="entry name" value="Tudor domain containing 1"/>
    <property type="match status" value="1"/>
</dbReference>
<dbReference type="PROSITE" id="PS01360">
    <property type="entry name" value="ZF_MYND_1"/>
    <property type="match status" value="1"/>
</dbReference>
<dbReference type="Pfam" id="PF00567">
    <property type="entry name" value="TUDOR"/>
    <property type="match status" value="4"/>
</dbReference>
<keyword evidence="9" id="KW-0943">RNA-mediated gene silencing</keyword>
<keyword evidence="3" id="KW-0963">Cytoplasm</keyword>
<accession>A0A8C6LXQ7</accession>
<dbReference type="FunFam" id="2.30.30.140:FF:000018">
    <property type="entry name" value="Serine/threonine-protein kinase 31"/>
    <property type="match status" value="2"/>
</dbReference>
<dbReference type="GO" id="GO:0051321">
    <property type="term" value="P:meiotic cell cycle"/>
    <property type="evidence" value="ECO:0007669"/>
    <property type="project" value="UniProtKB-KW"/>
</dbReference>
<keyword evidence="2" id="KW-0217">Developmental protein</keyword>
<feature type="domain" description="Tudor" evidence="16">
    <location>
        <begin position="664"/>
        <end position="722"/>
    </location>
</feature>
<dbReference type="GO" id="GO:0031047">
    <property type="term" value="P:regulatory ncRNA-mediated gene silencing"/>
    <property type="evidence" value="ECO:0007669"/>
    <property type="project" value="UniProtKB-KW"/>
</dbReference>
<feature type="domain" description="Tudor" evidence="16">
    <location>
        <begin position="448"/>
        <end position="507"/>
    </location>
</feature>
<evidence type="ECO:0000259" key="16">
    <source>
        <dbReference type="PROSITE" id="PS50304"/>
    </source>
</evidence>
<evidence type="ECO:0000256" key="14">
    <source>
        <dbReference type="PROSITE-ProRule" id="PRU00134"/>
    </source>
</evidence>
<dbReference type="SUPFAM" id="SSF63748">
    <property type="entry name" value="Tudor/PWWP/MBT"/>
    <property type="match status" value="4"/>
</dbReference>
<feature type="region of interest" description="Disordered" evidence="15">
    <location>
        <begin position="16"/>
        <end position="53"/>
    </location>
</feature>
<proteinExistence type="inferred from homology"/>
<evidence type="ECO:0000256" key="15">
    <source>
        <dbReference type="SAM" id="MobiDB-lite"/>
    </source>
</evidence>
<feature type="compositionally biased region" description="Basic and acidic residues" evidence="15">
    <location>
        <begin position="123"/>
        <end position="133"/>
    </location>
</feature>
<dbReference type="CDD" id="cd20409">
    <property type="entry name" value="Tudor_TDRD1_rpt2"/>
    <property type="match status" value="1"/>
</dbReference>
<evidence type="ECO:0000256" key="3">
    <source>
        <dbReference type="ARBA" id="ARBA00022490"/>
    </source>
</evidence>
<comment type="subcellular location">
    <subcellularLocation>
        <location evidence="1">Cytoplasm</location>
    </subcellularLocation>
</comment>
<comment type="function">
    <text evidence="11">Plays a central role during spermatogenesis by participating in the repression transposable elements and preventing their mobilization, which is essential for the germline integrity. Acts via the piRNA metabolic process, which mediates the repression of transposable elements during meiosis by forming complexes composed of piRNAs and Piwi proteins and governs the methylation and subsequent repression of transposons. Required for the localization of Piwi proteins to the meiotic nuage. Involved in the piRNA metabolic process by ensuring the entry of correct transcripts into the normal piRNA pool and limiting the entry of cellular transcripts into the piRNA pathway. May act by allowing the recruitment of piRNA biogenesis or loading factors that ensure the correct entry of transcripts and piRNAs into Piwi proteins.</text>
</comment>
<dbReference type="Gene3D" id="6.10.140.2220">
    <property type="match status" value="1"/>
</dbReference>
<dbReference type="PANTHER" id="PTHR16442:SF1">
    <property type="entry name" value="RING FINGER PROTEIN 17"/>
    <property type="match status" value="1"/>
</dbReference>
<keyword evidence="4" id="KW-0479">Metal-binding</keyword>
<dbReference type="GO" id="GO:0008270">
    <property type="term" value="F:zinc ion binding"/>
    <property type="evidence" value="ECO:0007669"/>
    <property type="project" value="UniProtKB-KW"/>
</dbReference>
<dbReference type="GO" id="GO:0005737">
    <property type="term" value="C:cytoplasm"/>
    <property type="evidence" value="ECO:0007669"/>
    <property type="project" value="UniProtKB-SubCell"/>
</dbReference>
<dbReference type="InterPro" id="IPR035437">
    <property type="entry name" value="SNase_OB-fold_sf"/>
</dbReference>
<dbReference type="PANTHER" id="PTHR16442">
    <property type="entry name" value="RING FINGER PROTEIN 17"/>
    <property type="match status" value="1"/>
</dbReference>
<gene>
    <name evidence="18" type="primary">TDRD1</name>
    <name evidence="18" type="synonym">tdrd1</name>
</gene>
<dbReference type="InterPro" id="IPR002893">
    <property type="entry name" value="Znf_MYND"/>
</dbReference>
<dbReference type="Ensembl" id="ENSNFUT00015026324.1">
    <property type="protein sequence ID" value="ENSNFUP00015025189.1"/>
    <property type="gene ID" value="ENSNFUG00015012154.1"/>
</dbReference>
<feature type="region of interest" description="Disordered" evidence="15">
    <location>
        <begin position="1045"/>
        <end position="1128"/>
    </location>
</feature>
<evidence type="ECO:0000256" key="4">
    <source>
        <dbReference type="ARBA" id="ARBA00022723"/>
    </source>
</evidence>
<evidence type="ECO:0000256" key="8">
    <source>
        <dbReference type="ARBA" id="ARBA00022833"/>
    </source>
</evidence>
<name>A0A8C6LXQ7_NOTFU</name>
<protein>
    <recommendedName>
        <fullName evidence="13">Tudor domain-containing protein 1</fullName>
    </recommendedName>
</protein>
<evidence type="ECO:0000256" key="7">
    <source>
        <dbReference type="ARBA" id="ARBA00022782"/>
    </source>
</evidence>
<evidence type="ECO:0000313" key="19">
    <source>
        <dbReference type="Proteomes" id="UP000694548"/>
    </source>
</evidence>
<dbReference type="PROSITE" id="PS50304">
    <property type="entry name" value="TUDOR"/>
    <property type="match status" value="4"/>
</dbReference>
<keyword evidence="7" id="KW-0221">Differentiation</keyword>
<evidence type="ECO:0000313" key="18">
    <source>
        <dbReference type="Ensembl" id="ENSNFUP00015025189.1"/>
    </source>
</evidence>
<evidence type="ECO:0000256" key="13">
    <source>
        <dbReference type="ARBA" id="ARBA00067143"/>
    </source>
</evidence>
<evidence type="ECO:0000256" key="9">
    <source>
        <dbReference type="ARBA" id="ARBA00023158"/>
    </source>
</evidence>
<dbReference type="PROSITE" id="PS50865">
    <property type="entry name" value="ZF_MYND_2"/>
    <property type="match status" value="1"/>
</dbReference>
<feature type="compositionally biased region" description="Low complexity" evidence="15">
    <location>
        <begin position="25"/>
        <end position="34"/>
    </location>
</feature>
<feature type="domain" description="Tudor" evidence="16">
    <location>
        <begin position="915"/>
        <end position="973"/>
    </location>
</feature>
<reference evidence="18" key="3">
    <citation type="submission" date="2025-09" db="UniProtKB">
        <authorList>
            <consortium name="Ensembl"/>
        </authorList>
    </citation>
    <scope>IDENTIFICATION</scope>
</reference>
<evidence type="ECO:0000256" key="5">
    <source>
        <dbReference type="ARBA" id="ARBA00022737"/>
    </source>
</evidence>
<reference evidence="18" key="1">
    <citation type="submission" date="2014-08" db="EMBL/GenBank/DDBJ databases">
        <authorList>
            <person name="Senf B."/>
            <person name="Petzold A."/>
            <person name="Downie B.R."/>
            <person name="Koch P."/>
            <person name="Platzer M."/>
        </authorList>
    </citation>
    <scope>NUCLEOTIDE SEQUENCE [LARGE SCALE GENOMIC DNA]</scope>
    <source>
        <strain evidence="18">GRZ</strain>
    </source>
</reference>
<dbReference type="Gene3D" id="2.40.50.90">
    <property type="match status" value="4"/>
</dbReference>
<dbReference type="InterPro" id="IPR047377">
    <property type="entry name" value="Tudor_TDRD1_rpt2"/>
</dbReference>
<dbReference type="InterPro" id="IPR002999">
    <property type="entry name" value="Tudor"/>
</dbReference>
<evidence type="ECO:0000256" key="1">
    <source>
        <dbReference type="ARBA" id="ARBA00004496"/>
    </source>
</evidence>
<evidence type="ECO:0000256" key="10">
    <source>
        <dbReference type="ARBA" id="ARBA00023254"/>
    </source>
</evidence>
<evidence type="ECO:0000256" key="11">
    <source>
        <dbReference type="ARBA" id="ARBA00060128"/>
    </source>
</evidence>
<evidence type="ECO:0000256" key="2">
    <source>
        <dbReference type="ARBA" id="ARBA00022473"/>
    </source>
</evidence>
<evidence type="ECO:0000256" key="12">
    <source>
        <dbReference type="ARBA" id="ARBA00060949"/>
    </source>
</evidence>
<evidence type="ECO:0000256" key="6">
    <source>
        <dbReference type="ARBA" id="ARBA00022771"/>
    </source>
</evidence>
<dbReference type="FunFam" id="6.10.140.2220:FF:000011">
    <property type="entry name" value="Tudor domain containing 1"/>
    <property type="match status" value="1"/>
</dbReference>
<dbReference type="GO" id="GO:0034584">
    <property type="term" value="F:piRNA binding"/>
    <property type="evidence" value="ECO:0007669"/>
    <property type="project" value="Ensembl"/>
</dbReference>
<keyword evidence="10" id="KW-0469">Meiosis</keyword>
<keyword evidence="8" id="KW-0862">Zinc</keyword>
<dbReference type="SUPFAM" id="SSF144232">
    <property type="entry name" value="HIT/MYND zinc finger-like"/>
    <property type="match status" value="1"/>
</dbReference>
<feature type="compositionally biased region" description="Polar residues" evidence="15">
    <location>
        <begin position="1048"/>
        <end position="1058"/>
    </location>
</feature>
<feature type="domain" description="MYND-type" evidence="17">
    <location>
        <begin position="83"/>
        <end position="119"/>
    </location>
</feature>
<feature type="domain" description="Tudor" evidence="16">
    <location>
        <begin position="219"/>
        <end position="279"/>
    </location>
</feature>
<dbReference type="Gene3D" id="2.30.30.140">
    <property type="match status" value="4"/>
</dbReference>
<dbReference type="AlphaFoldDB" id="A0A8C6LXQ7"/>
<keyword evidence="6 14" id="KW-0863">Zinc-finger</keyword>
<comment type="similarity">
    <text evidence="12">Belongs to the TDRD1 family.</text>
</comment>
<dbReference type="Proteomes" id="UP000694548">
    <property type="component" value="Chromosome sgr12"/>
</dbReference>
<dbReference type="SMART" id="SM00333">
    <property type="entry name" value="TUDOR"/>
    <property type="match status" value="4"/>
</dbReference>